<dbReference type="GO" id="GO:0006096">
    <property type="term" value="P:glycolytic process"/>
    <property type="evidence" value="ECO:0007669"/>
    <property type="project" value="UniProtKB-UniPathway"/>
</dbReference>
<name>A0A840CGQ5_9BACT</name>
<accession>A0A840CGQ5</accession>
<gene>
    <name evidence="8" type="ORF">GGR21_000286</name>
</gene>
<evidence type="ECO:0000313" key="9">
    <source>
        <dbReference type="Proteomes" id="UP000555103"/>
    </source>
</evidence>
<dbReference type="AlphaFoldDB" id="A0A840CGQ5"/>
<evidence type="ECO:0000256" key="4">
    <source>
        <dbReference type="ARBA" id="ARBA00022432"/>
    </source>
</evidence>
<dbReference type="InterPro" id="IPR011051">
    <property type="entry name" value="RmlC_Cupin_sf"/>
</dbReference>
<comment type="similarity">
    <text evidence="2">Belongs to the archaeal-type GPI family.</text>
</comment>
<evidence type="ECO:0000256" key="6">
    <source>
        <dbReference type="ARBA" id="ARBA00029321"/>
    </source>
</evidence>
<keyword evidence="9" id="KW-1185">Reference proteome</keyword>
<evidence type="ECO:0000256" key="1">
    <source>
        <dbReference type="ARBA" id="ARBA00004926"/>
    </source>
</evidence>
<organism evidence="8 9">
    <name type="scientific">Dysgonomonas hofstadii</name>
    <dbReference type="NCBI Taxonomy" id="637886"/>
    <lineage>
        <taxon>Bacteria</taxon>
        <taxon>Pseudomonadati</taxon>
        <taxon>Bacteroidota</taxon>
        <taxon>Bacteroidia</taxon>
        <taxon>Bacteroidales</taxon>
        <taxon>Dysgonomonadaceae</taxon>
        <taxon>Dysgonomonas</taxon>
    </lineage>
</organism>
<dbReference type="EC" id="5.3.1.9" evidence="3"/>
<evidence type="ECO:0000313" key="8">
    <source>
        <dbReference type="EMBL" id="MBB4034401.1"/>
    </source>
</evidence>
<comment type="caution">
    <text evidence="8">The sequence shown here is derived from an EMBL/GenBank/DDBJ whole genome shotgun (WGS) entry which is preliminary data.</text>
</comment>
<dbReference type="SUPFAM" id="SSF51182">
    <property type="entry name" value="RmlC-like cupins"/>
    <property type="match status" value="1"/>
</dbReference>
<keyword evidence="5" id="KW-0324">Glycolysis</keyword>
<comment type="catalytic activity">
    <reaction evidence="6">
        <text>alpha-D-glucose 6-phosphate = beta-D-fructose 6-phosphate</text>
        <dbReference type="Rhea" id="RHEA:11816"/>
        <dbReference type="ChEBI" id="CHEBI:57634"/>
        <dbReference type="ChEBI" id="CHEBI:58225"/>
        <dbReference type="EC" id="5.3.1.9"/>
    </reaction>
</comment>
<protein>
    <recommendedName>
        <fullName evidence="3">glucose-6-phosphate isomerase</fullName>
        <ecNumber evidence="3">5.3.1.9</ecNumber>
    </recommendedName>
</protein>
<evidence type="ECO:0000256" key="3">
    <source>
        <dbReference type="ARBA" id="ARBA00011952"/>
    </source>
</evidence>
<proteinExistence type="inferred from homology"/>
<dbReference type="InterPro" id="IPR010551">
    <property type="entry name" value="G6P_isomerase_prok"/>
</dbReference>
<reference evidence="8 9" key="1">
    <citation type="submission" date="2020-08" db="EMBL/GenBank/DDBJ databases">
        <title>Genomic Encyclopedia of Type Strains, Phase IV (KMG-IV): sequencing the most valuable type-strain genomes for metagenomic binning, comparative biology and taxonomic classification.</title>
        <authorList>
            <person name="Goeker M."/>
        </authorList>
    </citation>
    <scope>NUCLEOTIDE SEQUENCE [LARGE SCALE GENOMIC DNA]</scope>
    <source>
        <strain evidence="8 9">DSM 104969</strain>
    </source>
</reference>
<dbReference type="GO" id="GO:0005737">
    <property type="term" value="C:cytoplasm"/>
    <property type="evidence" value="ECO:0007669"/>
    <property type="project" value="InterPro"/>
</dbReference>
<dbReference type="UniPathway" id="UPA00109">
    <property type="reaction ID" value="UER00181"/>
</dbReference>
<keyword evidence="8" id="KW-0413">Isomerase</keyword>
<evidence type="ECO:0000256" key="5">
    <source>
        <dbReference type="ARBA" id="ARBA00023152"/>
    </source>
</evidence>
<dbReference type="Pfam" id="PF06560">
    <property type="entry name" value="GPI"/>
    <property type="match status" value="1"/>
</dbReference>
<feature type="domain" description="Glucose-6-phosphate isomerase prokaryote" evidence="7">
    <location>
        <begin position="54"/>
        <end position="196"/>
    </location>
</feature>
<dbReference type="GO" id="GO:0004347">
    <property type="term" value="F:glucose-6-phosphate isomerase activity"/>
    <property type="evidence" value="ECO:0007669"/>
    <property type="project" value="UniProtKB-EC"/>
</dbReference>
<dbReference type="GO" id="GO:0006094">
    <property type="term" value="P:gluconeogenesis"/>
    <property type="evidence" value="ECO:0007669"/>
    <property type="project" value="UniProtKB-KW"/>
</dbReference>
<sequence length="264" mass="30277">MDKKILQFDPGFGIQPVSNPLGFLYDNDVFGPEVENRRLDDIRKSLMQPDCDGPEVVYSIAMDVGKKIHREMLIDRHLLFGVVTFAAGKLGAEPIRSQGHIHKVSPISNWSTPEVYEIWSGEAIIYMQEYAEDDPGRCFAVYAKQGDVVIVPPYWAHATINANPDKEMTFGAWCDRKYGFEYDGVRKHKGIAWYPHFDENNTLEWVANPLYNSSSLICKTPEKYLSLGIKDNKSIYQLFEENPDLFSFVPFPQKKKDVWVDFVP</sequence>
<dbReference type="Gene3D" id="2.60.120.10">
    <property type="entry name" value="Jelly Rolls"/>
    <property type="match status" value="1"/>
</dbReference>
<dbReference type="Proteomes" id="UP000555103">
    <property type="component" value="Unassembled WGS sequence"/>
</dbReference>
<dbReference type="InterPro" id="IPR014710">
    <property type="entry name" value="RmlC-like_jellyroll"/>
</dbReference>
<evidence type="ECO:0000259" key="7">
    <source>
        <dbReference type="Pfam" id="PF06560"/>
    </source>
</evidence>
<comment type="pathway">
    <text evidence="1">Carbohydrate degradation; glycolysis; D-glyceraldehyde 3-phosphate and glycerone phosphate from D-glucose: step 2/4.</text>
</comment>
<evidence type="ECO:0000256" key="2">
    <source>
        <dbReference type="ARBA" id="ARBA00006542"/>
    </source>
</evidence>
<dbReference type="RefSeq" id="WP_183305342.1">
    <property type="nucleotide sequence ID" value="NZ_JACIEP010000001.1"/>
</dbReference>
<dbReference type="EMBL" id="JACIEP010000001">
    <property type="protein sequence ID" value="MBB4034401.1"/>
    <property type="molecule type" value="Genomic_DNA"/>
</dbReference>
<keyword evidence="4" id="KW-0312">Gluconeogenesis</keyword>